<feature type="binding site" evidence="5">
    <location>
        <position position="135"/>
    </location>
    <ligand>
        <name>substrate</name>
    </ligand>
</feature>
<dbReference type="InterPro" id="IPR040442">
    <property type="entry name" value="Pyrv_kinase-like_dom_sf"/>
</dbReference>
<dbReference type="PIRSF" id="PIRSF015582">
    <property type="entry name" value="Cit_lyase_B"/>
    <property type="match status" value="1"/>
</dbReference>
<reference evidence="8 9" key="1">
    <citation type="journal article" date="2018" name="Microbiome">
        <title>Fine metagenomic profile of the Mediterranean stratified and mixed water columns revealed by assembly and recruitment.</title>
        <authorList>
            <person name="Haro-Moreno J.M."/>
            <person name="Lopez-Perez M."/>
            <person name="De La Torre J.R."/>
            <person name="Picazo A."/>
            <person name="Camacho A."/>
            <person name="Rodriguez-Valera F."/>
        </authorList>
    </citation>
    <scope>NUCLEOTIDE SEQUENCE [LARGE SCALE GENOMIC DNA]</scope>
    <source>
        <strain evidence="8">MED-G55</strain>
    </source>
</reference>
<evidence type="ECO:0000256" key="2">
    <source>
        <dbReference type="ARBA" id="ARBA00005568"/>
    </source>
</evidence>
<dbReference type="PANTHER" id="PTHR32308">
    <property type="entry name" value="LYASE BETA SUBUNIT, PUTATIVE (AFU_ORTHOLOGUE AFUA_4G13030)-RELATED"/>
    <property type="match status" value="1"/>
</dbReference>
<keyword evidence="8" id="KW-0456">Lyase</keyword>
<dbReference type="Gene3D" id="3.20.20.60">
    <property type="entry name" value="Phosphoenolpyruvate-binding domains"/>
    <property type="match status" value="1"/>
</dbReference>
<name>A0A368E179_9PROT</name>
<feature type="binding site" evidence="6">
    <location>
        <position position="135"/>
    </location>
    <ligand>
        <name>Mg(2+)</name>
        <dbReference type="ChEBI" id="CHEBI:18420"/>
    </ligand>
</feature>
<comment type="similarity">
    <text evidence="2">Belongs to the HpcH/HpaI aldolase family.</text>
</comment>
<evidence type="ECO:0000256" key="5">
    <source>
        <dbReference type="PIRSR" id="PIRSR015582-1"/>
    </source>
</evidence>
<evidence type="ECO:0000256" key="1">
    <source>
        <dbReference type="ARBA" id="ARBA00001946"/>
    </source>
</evidence>
<feature type="binding site" evidence="6">
    <location>
        <position position="162"/>
    </location>
    <ligand>
        <name>Mg(2+)</name>
        <dbReference type="ChEBI" id="CHEBI:18420"/>
    </ligand>
</feature>
<evidence type="ECO:0000259" key="7">
    <source>
        <dbReference type="Pfam" id="PF03328"/>
    </source>
</evidence>
<keyword evidence="3 6" id="KW-0479">Metal-binding</keyword>
<proteinExistence type="inferred from homology"/>
<gene>
    <name evidence="8" type="ORF">DBW69_04095</name>
</gene>
<organism evidence="8 9">
    <name type="scientific">PS1 clade bacterium</name>
    <dbReference type="NCBI Taxonomy" id="2175152"/>
    <lineage>
        <taxon>Bacteria</taxon>
        <taxon>Pseudomonadati</taxon>
        <taxon>Pseudomonadota</taxon>
        <taxon>Alphaproteobacteria</taxon>
        <taxon>PS1 clade</taxon>
    </lineage>
</organism>
<dbReference type="GO" id="GO:0016829">
    <property type="term" value="F:lyase activity"/>
    <property type="evidence" value="ECO:0007669"/>
    <property type="project" value="UniProtKB-KW"/>
</dbReference>
<comment type="caution">
    <text evidence="8">The sequence shown here is derived from an EMBL/GenBank/DDBJ whole genome shotgun (WGS) entry which is preliminary data.</text>
</comment>
<evidence type="ECO:0000256" key="4">
    <source>
        <dbReference type="ARBA" id="ARBA00022842"/>
    </source>
</evidence>
<dbReference type="Pfam" id="PF03328">
    <property type="entry name" value="HpcH_HpaI"/>
    <property type="match status" value="1"/>
</dbReference>
<evidence type="ECO:0000256" key="3">
    <source>
        <dbReference type="ARBA" id="ARBA00022723"/>
    </source>
</evidence>
<dbReference type="SUPFAM" id="SSF51621">
    <property type="entry name" value="Phosphoenolpyruvate/pyruvate domain"/>
    <property type="match status" value="1"/>
</dbReference>
<dbReference type="InterPro" id="IPR011206">
    <property type="entry name" value="Citrate_lyase_beta/mcl1/mcl2"/>
</dbReference>
<accession>A0A368E179</accession>
<dbReference type="InterPro" id="IPR015813">
    <property type="entry name" value="Pyrv/PenolPyrv_kinase-like_dom"/>
</dbReference>
<evidence type="ECO:0000313" key="9">
    <source>
        <dbReference type="Proteomes" id="UP000252132"/>
    </source>
</evidence>
<dbReference type="InterPro" id="IPR005000">
    <property type="entry name" value="Aldolase/citrate-lyase_domain"/>
</dbReference>
<evidence type="ECO:0000256" key="6">
    <source>
        <dbReference type="PIRSR" id="PIRSR015582-2"/>
    </source>
</evidence>
<dbReference type="GO" id="GO:0000287">
    <property type="term" value="F:magnesium ion binding"/>
    <property type="evidence" value="ECO:0007669"/>
    <property type="project" value="TreeGrafter"/>
</dbReference>
<dbReference type="EMBL" id="QOQF01000011">
    <property type="protein sequence ID" value="RCL77211.1"/>
    <property type="molecule type" value="Genomic_DNA"/>
</dbReference>
<dbReference type="AlphaFoldDB" id="A0A368E179"/>
<feature type="domain" description="HpcH/HpaI aldolase/citrate lyase" evidence="7">
    <location>
        <begin position="13"/>
        <end position="231"/>
    </location>
</feature>
<protein>
    <submittedName>
        <fullName evidence="8">CoA ester lyase</fullName>
    </submittedName>
</protein>
<dbReference type="PANTHER" id="PTHR32308:SF10">
    <property type="entry name" value="CITRATE LYASE SUBUNIT BETA"/>
    <property type="match status" value="1"/>
</dbReference>
<feature type="binding site" evidence="5">
    <location>
        <position position="72"/>
    </location>
    <ligand>
        <name>substrate</name>
    </ligand>
</feature>
<keyword evidence="4 6" id="KW-0460">Magnesium</keyword>
<evidence type="ECO:0000313" key="8">
    <source>
        <dbReference type="EMBL" id="RCL77211.1"/>
    </source>
</evidence>
<dbReference type="Proteomes" id="UP000252132">
    <property type="component" value="Unassembled WGS sequence"/>
</dbReference>
<sequence length="295" mass="32670">MSQEGVRPFSGLRSFLFVPGNHPDKLAKVFSYGADAVILDLEDACADADKVDARQTVIDVLKKPRTGKGYVRVNAIDTPYCFRDIDTVIGPWLDGIVLPKLENPEELFAVDWAITEYEKERDLPHGSIDLMPIIETAKGMKNLEALCKKPGRMKRFSFGAGDFTRDVGIKWSADEGELSYVRGHMILTARDAGLEPPIDTVHIDLKDEDSFEESVKTGVKYGFQGKLCIHPKQVPSVNQGYMPDAAEIDKAEKIIAAFEAAEASGSASIQVDGYFIDYPIVEKAYAIRRLAETYS</sequence>
<dbReference type="GO" id="GO:0006107">
    <property type="term" value="P:oxaloacetate metabolic process"/>
    <property type="evidence" value="ECO:0007669"/>
    <property type="project" value="TreeGrafter"/>
</dbReference>
<comment type="cofactor">
    <cofactor evidence="1">
        <name>Mg(2+)</name>
        <dbReference type="ChEBI" id="CHEBI:18420"/>
    </cofactor>
</comment>